<evidence type="ECO:0000256" key="1">
    <source>
        <dbReference type="SAM" id="MobiDB-lite"/>
    </source>
</evidence>
<name>A0A3P7P4A1_DIBLA</name>
<accession>A0A3P7P4A1</accession>
<gene>
    <name evidence="2" type="ORF">DILT_LOCUS17319</name>
</gene>
<evidence type="ECO:0000313" key="3">
    <source>
        <dbReference type="Proteomes" id="UP000281553"/>
    </source>
</evidence>
<reference evidence="2 3" key="1">
    <citation type="submission" date="2018-11" db="EMBL/GenBank/DDBJ databases">
        <authorList>
            <consortium name="Pathogen Informatics"/>
        </authorList>
    </citation>
    <scope>NUCLEOTIDE SEQUENCE [LARGE SCALE GENOMIC DNA]</scope>
</reference>
<sequence length="198" mass="21342">MVHNESKPTVQLKSLKYFDADRIDLPPMNPSKSAVPATPSKPVVLLETTSFGGLNTPSDARPKPREETMTSDDAPRLPGIEEIKSDTPPNDQVKSSVAFEFRGTAKPETELATQSPTAAASSRRESSNEDDSTTPSRPSHDAVGHFHISTLTTSLNEMKIRPPSANYKSRSAGCEPSKLAISQGILYDAFSLASLSRS</sequence>
<feature type="compositionally biased region" description="Polar residues" evidence="1">
    <location>
        <begin position="47"/>
        <end position="58"/>
    </location>
</feature>
<keyword evidence="3" id="KW-1185">Reference proteome</keyword>
<dbReference type="AlphaFoldDB" id="A0A3P7P4A1"/>
<dbReference type="EMBL" id="UYRU01090903">
    <property type="protein sequence ID" value="VDN37441.1"/>
    <property type="molecule type" value="Genomic_DNA"/>
</dbReference>
<proteinExistence type="predicted"/>
<feature type="region of interest" description="Disordered" evidence="1">
    <location>
        <begin position="25"/>
        <end position="145"/>
    </location>
</feature>
<evidence type="ECO:0000313" key="2">
    <source>
        <dbReference type="EMBL" id="VDN37441.1"/>
    </source>
</evidence>
<dbReference type="Proteomes" id="UP000281553">
    <property type="component" value="Unassembled WGS sequence"/>
</dbReference>
<protein>
    <submittedName>
        <fullName evidence="2">Uncharacterized protein</fullName>
    </submittedName>
</protein>
<feature type="compositionally biased region" description="Basic and acidic residues" evidence="1">
    <location>
        <begin position="60"/>
        <end position="85"/>
    </location>
</feature>
<organism evidence="2 3">
    <name type="scientific">Dibothriocephalus latus</name>
    <name type="common">Fish tapeworm</name>
    <name type="synonym">Diphyllobothrium latum</name>
    <dbReference type="NCBI Taxonomy" id="60516"/>
    <lineage>
        <taxon>Eukaryota</taxon>
        <taxon>Metazoa</taxon>
        <taxon>Spiralia</taxon>
        <taxon>Lophotrochozoa</taxon>
        <taxon>Platyhelminthes</taxon>
        <taxon>Cestoda</taxon>
        <taxon>Eucestoda</taxon>
        <taxon>Diphyllobothriidea</taxon>
        <taxon>Diphyllobothriidae</taxon>
        <taxon>Dibothriocephalus</taxon>
    </lineage>
</organism>